<dbReference type="InterPro" id="IPR010280">
    <property type="entry name" value="U5_MeTrfase_fam"/>
</dbReference>
<dbReference type="PROSITE" id="PS01231">
    <property type="entry name" value="TRMA_2"/>
    <property type="match status" value="1"/>
</dbReference>
<dbReference type="Pfam" id="PF05958">
    <property type="entry name" value="tRNA_U5-meth_tr"/>
    <property type="match status" value="1"/>
</dbReference>
<name>A0ABR2YT90_9CHLO</name>
<dbReference type="SUPFAM" id="SSF50249">
    <property type="entry name" value="Nucleic acid-binding proteins"/>
    <property type="match status" value="1"/>
</dbReference>
<dbReference type="InterPro" id="IPR030390">
    <property type="entry name" value="MeTrfase_TrmA_AS"/>
</dbReference>
<evidence type="ECO:0000256" key="1">
    <source>
        <dbReference type="ARBA" id="ARBA00022603"/>
    </source>
</evidence>
<evidence type="ECO:0000256" key="4">
    <source>
        <dbReference type="PROSITE-ProRule" id="PRU01024"/>
    </source>
</evidence>
<evidence type="ECO:0000256" key="3">
    <source>
        <dbReference type="ARBA" id="ARBA00022691"/>
    </source>
</evidence>
<dbReference type="PANTHER" id="PTHR11061:SF30">
    <property type="entry name" value="TRNA (URACIL(54)-C(5))-METHYLTRANSFERASE"/>
    <property type="match status" value="1"/>
</dbReference>
<proteinExistence type="inferred from homology"/>
<dbReference type="PANTHER" id="PTHR11061">
    <property type="entry name" value="RNA M5U METHYLTRANSFERASE"/>
    <property type="match status" value="1"/>
</dbReference>
<dbReference type="PROSITE" id="PS51687">
    <property type="entry name" value="SAM_MT_RNA_M5U"/>
    <property type="match status" value="1"/>
</dbReference>
<dbReference type="InterPro" id="IPR002792">
    <property type="entry name" value="TRAM_dom"/>
</dbReference>
<dbReference type="PROSITE" id="PS01230">
    <property type="entry name" value="TRMA_1"/>
    <property type="match status" value="1"/>
</dbReference>
<dbReference type="CDD" id="cd02440">
    <property type="entry name" value="AdoMet_MTases"/>
    <property type="match status" value="1"/>
</dbReference>
<dbReference type="Gene3D" id="2.40.50.140">
    <property type="entry name" value="Nucleic acid-binding proteins"/>
    <property type="match status" value="1"/>
</dbReference>
<gene>
    <name evidence="7" type="ORF">WJX75_004532</name>
</gene>
<accession>A0ABR2YT90</accession>
<evidence type="ECO:0000256" key="2">
    <source>
        <dbReference type="ARBA" id="ARBA00022679"/>
    </source>
</evidence>
<sequence>MCEGSQRVSQLRVGDEVDLICQSLAFGGQGVCKLPDGYTIFCDRALPGEHLRARITAAKKTHANAVKVASTQQHANAVEAPCTHYHAGCGGCSMQNLAYDAQLAAKEQQVVDALGRIGKVEDARALVKPILPCAQPFRYRNKMAFTFAPQLQQVLPGLPRPAGFGLRNVSNPKEVLPVWDCWLQDETANRILQVLTSAVQTKRGSQELPMLKPWKKIKGFHPAVGKVTIRSGLDPTTRKRAYLVILHTAGQVKPCENPDEYTLEEAAMRRRDGLPLAKFHVPQMRKKRPKALMETVELLKREVPEIAGILHYTDPRPGREIEDSADGLALIWGQKSLMERLCGLDFAITPLSFFQTNTKQTETLYKVVRDAAGFAGDRSDVLLDLYSGTGTIALCLASRCRKVYGVESNQHAVDDAMENARYNCKTNAIFLQADLSKDEDMAHVAQHVPRPDIVIADPARAGLGKPVIEYLMGCGARTLVYVSCNPATQARDIQLLTDTAEPNSFQLESVQPVDMFPHTEHIESVAVLRRSSGAVPQP</sequence>
<evidence type="ECO:0000313" key="7">
    <source>
        <dbReference type="EMBL" id="KAK9915084.1"/>
    </source>
</evidence>
<comment type="similarity">
    <text evidence="4">Belongs to the class I-like SAM-binding methyltransferase superfamily. RNA M5U methyltransferase family.</text>
</comment>
<feature type="binding site" evidence="4">
    <location>
        <position position="457"/>
    </location>
    <ligand>
        <name>S-adenosyl-L-methionine</name>
        <dbReference type="ChEBI" id="CHEBI:59789"/>
    </ligand>
</feature>
<reference evidence="7 8" key="1">
    <citation type="journal article" date="2024" name="Nat. Commun.">
        <title>Phylogenomics reveals the evolutionary origins of lichenization in chlorophyte algae.</title>
        <authorList>
            <person name="Puginier C."/>
            <person name="Libourel C."/>
            <person name="Otte J."/>
            <person name="Skaloud P."/>
            <person name="Haon M."/>
            <person name="Grisel S."/>
            <person name="Petersen M."/>
            <person name="Berrin J.G."/>
            <person name="Delaux P.M."/>
            <person name="Dal Grande F."/>
            <person name="Keller J."/>
        </authorList>
    </citation>
    <scope>NUCLEOTIDE SEQUENCE [LARGE SCALE GENOMIC DNA]</scope>
    <source>
        <strain evidence="7 8">SAG 216-7</strain>
    </source>
</reference>
<keyword evidence="3 4" id="KW-0949">S-adenosyl-L-methionine</keyword>
<keyword evidence="1 4" id="KW-0489">Methyltransferase</keyword>
<comment type="caution">
    <text evidence="7">The sequence shown here is derived from an EMBL/GenBank/DDBJ whole genome shotgun (WGS) entry which is preliminary data.</text>
</comment>
<feature type="binding site" evidence="4">
    <location>
        <position position="407"/>
    </location>
    <ligand>
        <name>S-adenosyl-L-methionine</name>
        <dbReference type="ChEBI" id="CHEBI:59789"/>
    </ligand>
</feature>
<feature type="binding site" evidence="4">
    <location>
        <position position="355"/>
    </location>
    <ligand>
        <name>S-adenosyl-L-methionine</name>
        <dbReference type="ChEBI" id="CHEBI:59789"/>
    </ligand>
</feature>
<evidence type="ECO:0000256" key="5">
    <source>
        <dbReference type="PROSITE-ProRule" id="PRU10015"/>
    </source>
</evidence>
<keyword evidence="8" id="KW-1185">Reference proteome</keyword>
<dbReference type="InterPro" id="IPR030391">
    <property type="entry name" value="MeTrfase_TrmA_CS"/>
</dbReference>
<dbReference type="InterPro" id="IPR029063">
    <property type="entry name" value="SAM-dependent_MTases_sf"/>
</dbReference>
<dbReference type="PROSITE" id="PS50926">
    <property type="entry name" value="TRAM"/>
    <property type="match status" value="1"/>
</dbReference>
<evidence type="ECO:0000259" key="6">
    <source>
        <dbReference type="PROSITE" id="PS50926"/>
    </source>
</evidence>
<dbReference type="Proteomes" id="UP001491310">
    <property type="component" value="Unassembled WGS sequence"/>
</dbReference>
<evidence type="ECO:0000313" key="8">
    <source>
        <dbReference type="Proteomes" id="UP001491310"/>
    </source>
</evidence>
<feature type="domain" description="TRAM" evidence="6">
    <location>
        <begin position="10"/>
        <end position="69"/>
    </location>
</feature>
<feature type="active site" description="Nucleophile" evidence="4">
    <location>
        <position position="484"/>
    </location>
</feature>
<organism evidence="7 8">
    <name type="scientific">Coccomyxa subellipsoidea</name>
    <dbReference type="NCBI Taxonomy" id="248742"/>
    <lineage>
        <taxon>Eukaryota</taxon>
        <taxon>Viridiplantae</taxon>
        <taxon>Chlorophyta</taxon>
        <taxon>core chlorophytes</taxon>
        <taxon>Trebouxiophyceae</taxon>
        <taxon>Trebouxiophyceae incertae sedis</taxon>
        <taxon>Coccomyxaceae</taxon>
        <taxon>Coccomyxa</taxon>
    </lineage>
</organism>
<protein>
    <recommendedName>
        <fullName evidence="6">TRAM domain-containing protein</fullName>
    </recommendedName>
</protein>
<keyword evidence="2 4" id="KW-0808">Transferase</keyword>
<dbReference type="SUPFAM" id="SSF53335">
    <property type="entry name" value="S-adenosyl-L-methionine-dependent methyltransferases"/>
    <property type="match status" value="1"/>
</dbReference>
<feature type="active site" evidence="5">
    <location>
        <position position="484"/>
    </location>
</feature>
<dbReference type="EMBL" id="JALJOT010000005">
    <property type="protein sequence ID" value="KAK9915084.1"/>
    <property type="molecule type" value="Genomic_DNA"/>
</dbReference>
<dbReference type="InterPro" id="IPR012340">
    <property type="entry name" value="NA-bd_OB-fold"/>
</dbReference>
<feature type="binding site" evidence="4">
    <location>
        <position position="386"/>
    </location>
    <ligand>
        <name>S-adenosyl-L-methionine</name>
        <dbReference type="ChEBI" id="CHEBI:59789"/>
    </ligand>
</feature>
<dbReference type="Gene3D" id="3.40.50.150">
    <property type="entry name" value="Vaccinia Virus protein VP39"/>
    <property type="match status" value="2"/>
</dbReference>